<evidence type="ECO:0000259" key="1">
    <source>
        <dbReference type="Pfam" id="PF13304"/>
    </source>
</evidence>
<gene>
    <name evidence="2" type="ORF">SAMEA2273318_04270</name>
</gene>
<dbReference type="AlphaFoldDB" id="A0A157BDU8"/>
<protein>
    <submittedName>
        <fullName evidence="2">Predicted ATP-binding protein involved in virulence</fullName>
    </submittedName>
</protein>
<dbReference type="Gene3D" id="3.40.50.300">
    <property type="entry name" value="P-loop containing nucleotide triphosphate hydrolases"/>
    <property type="match status" value="1"/>
</dbReference>
<dbReference type="InterPro" id="IPR051396">
    <property type="entry name" value="Bact_Antivir_Def_Nuclease"/>
</dbReference>
<dbReference type="InterPro" id="IPR003959">
    <property type="entry name" value="ATPase_AAA_core"/>
</dbReference>
<proteinExistence type="predicted"/>
<dbReference type="PANTHER" id="PTHR43581:SF2">
    <property type="entry name" value="EXCINUCLEASE ATPASE SUBUNIT"/>
    <property type="match status" value="1"/>
</dbReference>
<name>A0A157BDU8_ENTCL</name>
<dbReference type="GO" id="GO:0005524">
    <property type="term" value="F:ATP binding"/>
    <property type="evidence" value="ECO:0007669"/>
    <property type="project" value="UniProtKB-KW"/>
</dbReference>
<dbReference type="GO" id="GO:0016887">
    <property type="term" value="F:ATP hydrolysis activity"/>
    <property type="evidence" value="ECO:0007669"/>
    <property type="project" value="InterPro"/>
</dbReference>
<keyword evidence="2" id="KW-0547">Nucleotide-binding</keyword>
<reference evidence="2 3" key="1">
    <citation type="submission" date="2016-03" db="EMBL/GenBank/DDBJ databases">
        <authorList>
            <consortium name="Pathogen Informatics"/>
        </authorList>
    </citation>
    <scope>NUCLEOTIDE SEQUENCE [LARGE SCALE GENOMIC DNA]</scope>
    <source>
        <strain evidence="3">e1252</strain>
    </source>
</reference>
<dbReference type="RefSeq" id="WP_080460220.1">
    <property type="nucleotide sequence ID" value="NZ_FJXR01000034.1"/>
</dbReference>
<evidence type="ECO:0000313" key="2">
    <source>
        <dbReference type="EMBL" id="CZW20237.1"/>
    </source>
</evidence>
<feature type="domain" description="ATPase AAA-type core" evidence="1">
    <location>
        <begin position="173"/>
        <end position="295"/>
    </location>
</feature>
<dbReference type="Proteomes" id="UP000076008">
    <property type="component" value="Unassembled WGS sequence"/>
</dbReference>
<organism evidence="2 3">
    <name type="scientific">Enterobacter cloacae</name>
    <dbReference type="NCBI Taxonomy" id="550"/>
    <lineage>
        <taxon>Bacteria</taxon>
        <taxon>Pseudomonadati</taxon>
        <taxon>Pseudomonadota</taxon>
        <taxon>Gammaproteobacteria</taxon>
        <taxon>Enterobacterales</taxon>
        <taxon>Enterobacteriaceae</taxon>
        <taxon>Enterobacter</taxon>
        <taxon>Enterobacter cloacae complex</taxon>
    </lineage>
</organism>
<dbReference type="SUPFAM" id="SSF52540">
    <property type="entry name" value="P-loop containing nucleoside triphosphate hydrolases"/>
    <property type="match status" value="1"/>
</dbReference>
<dbReference type="PANTHER" id="PTHR43581">
    <property type="entry name" value="ATP/GTP PHOSPHATASE"/>
    <property type="match status" value="1"/>
</dbReference>
<accession>A0A157BDU8</accession>
<sequence length="401" mass="46981">MGNIKVILGENGQGKTRYLLNYYHENKFNKCIAMISNSLINPFPSHRNNLKHHYFDLRARDSLTPGFFSRSIRSYFSQLLKTHPSKDLFYILDHIGFDEELLIVSKPLYKIRHHINKLTNEVSYNLIPTSDDKRDYMPRLSNNGNQIINPGYAEMLLPILQGHHEFCLRNNNHEIQHQAYLDFLEQEREYRKNIQSLRFNSLFKTEFYLKKNGNIFPLENASSGELSILALGLFIKNFLTSDKFNHLPKTILIDEPENSLHPKWQREYVGFIQGFIGYKENIDVIIATHSPLIAMDNQNYTQRIELMEIIDGYPYPIQYNGKNNNIEQIYYELFDLLTPKNRFLSDYCNNLLKDFAERNVSYDNAYMVLQGMSKASFDSQQKTFLEGVIQLLDKLNGGFRG</sequence>
<dbReference type="EMBL" id="FJXR01000034">
    <property type="protein sequence ID" value="CZW20237.1"/>
    <property type="molecule type" value="Genomic_DNA"/>
</dbReference>
<evidence type="ECO:0000313" key="3">
    <source>
        <dbReference type="Proteomes" id="UP000076008"/>
    </source>
</evidence>
<dbReference type="InterPro" id="IPR027417">
    <property type="entry name" value="P-loop_NTPase"/>
</dbReference>
<keyword evidence="2" id="KW-0067">ATP-binding</keyword>
<dbReference type="Pfam" id="PF13304">
    <property type="entry name" value="AAA_21"/>
    <property type="match status" value="1"/>
</dbReference>